<evidence type="ECO:0000313" key="2">
    <source>
        <dbReference type="Proteomes" id="UP000245133"/>
    </source>
</evidence>
<dbReference type="Proteomes" id="UP000245133">
    <property type="component" value="Unassembled WGS sequence"/>
</dbReference>
<sequence>MTMKSKQTANEIGPVMPEKFKPSLAMKLKVKKGKTPPKLKTVKMAVMENPIANHFALRDFSIKYIGPER</sequence>
<accession>A0A2P2E1A3</accession>
<comment type="caution">
    <text evidence="1">The sequence shown here is derived from an EMBL/GenBank/DDBJ whole genome shotgun (WGS) entry which is preliminary data.</text>
</comment>
<proteinExistence type="predicted"/>
<organism evidence="1 2">
    <name type="scientific">Leptospira ryugenii</name>
    <dbReference type="NCBI Taxonomy" id="1917863"/>
    <lineage>
        <taxon>Bacteria</taxon>
        <taxon>Pseudomonadati</taxon>
        <taxon>Spirochaetota</taxon>
        <taxon>Spirochaetia</taxon>
        <taxon>Leptospirales</taxon>
        <taxon>Leptospiraceae</taxon>
        <taxon>Leptospira</taxon>
    </lineage>
</organism>
<dbReference type="AlphaFoldDB" id="A0A2P2E1A3"/>
<reference evidence="1 2" key="1">
    <citation type="submission" date="2018-02" db="EMBL/GenBank/DDBJ databases">
        <title>Novel Leptospira species isolated from soil and water in Japan.</title>
        <authorList>
            <person name="Nakao R."/>
            <person name="Masuzawa T."/>
        </authorList>
    </citation>
    <scope>NUCLEOTIDE SEQUENCE [LARGE SCALE GENOMIC DNA]</scope>
    <source>
        <strain evidence="1 2">YH101</strain>
    </source>
</reference>
<dbReference type="EMBL" id="BFBB01000007">
    <property type="protein sequence ID" value="GBF50668.1"/>
    <property type="molecule type" value="Genomic_DNA"/>
</dbReference>
<name>A0A2P2E1A3_9LEPT</name>
<evidence type="ECO:0000313" key="1">
    <source>
        <dbReference type="EMBL" id="GBF50668.1"/>
    </source>
</evidence>
<gene>
    <name evidence="1" type="ORF">LPTSP4_21950</name>
</gene>
<protein>
    <submittedName>
        <fullName evidence="1">Uncharacterized protein</fullName>
    </submittedName>
</protein>
<keyword evidence="2" id="KW-1185">Reference proteome</keyword>